<sequence>MKPNTTSVLVLVVKTLISLSLVCQMTSCQEHDTSSIEQDTSLTLAERIIKINKGVVSAREHMEDGKPLLIVDIRPSSTFSNSALLFDASTKMVDILAKSQKIIPKDGNVEFRIITELEDRYGNTKEDAIMTIGFTGSDIEKINFGNKAGFTGWSLLNLAQPPKHITFAGREAISEYCSDDSNRNYADLFCLPWPKVSR</sequence>
<comment type="caution">
    <text evidence="1">The sequence shown here is derived from an EMBL/GenBank/DDBJ whole genome shotgun (WGS) entry which is preliminary data.</text>
</comment>
<reference evidence="1" key="2">
    <citation type="journal article" date="2020" name="Appl. Environ. Microbiol.">
        <title>Multiple intercontinental introductions associated with the emergence of a plant pathogen in Europe.</title>
        <authorList>
            <person name="Landa B.B."/>
            <person name="Castillo A.I."/>
            <person name="Giampetruzzi A."/>
            <person name="Kahn A."/>
            <person name="Roman-Ecija M."/>
            <person name="Velasco-Amo M.P."/>
            <person name="Navas-Cortes J.A."/>
            <person name="Marco-Noales E."/>
            <person name="Barbe S."/>
            <person name="Moralejo E."/>
            <person name="Coletta-Filho H.D."/>
            <person name="Saldarelli P."/>
            <person name="Saponari M."/>
            <person name="Almeida R.P.P."/>
        </authorList>
    </citation>
    <scope>NUCLEOTIDE SEQUENCE</scope>
    <source>
        <strain evidence="1">XYL1981</strain>
    </source>
</reference>
<gene>
    <name evidence="1" type="ORF">FG476_01735</name>
</gene>
<protein>
    <submittedName>
        <fullName evidence="1">Uncharacterized protein</fullName>
    </submittedName>
</protein>
<organism evidence="1 2">
    <name type="scientific">Xylella fastidiosa subsp. multiplex</name>
    <dbReference type="NCBI Taxonomy" id="644357"/>
    <lineage>
        <taxon>Bacteria</taxon>
        <taxon>Pseudomonadati</taxon>
        <taxon>Pseudomonadota</taxon>
        <taxon>Gammaproteobacteria</taxon>
        <taxon>Lysobacterales</taxon>
        <taxon>Lysobacteraceae</taxon>
        <taxon>Xylella</taxon>
    </lineage>
</organism>
<name>A0A9Q4QSD1_XYLFS</name>
<dbReference type="RefSeq" id="WP_004085336.1">
    <property type="nucleotide sequence ID" value="NZ_CP047134.1"/>
</dbReference>
<proteinExistence type="predicted"/>
<dbReference type="AlphaFoldDB" id="A0A9Q4QSD1"/>
<evidence type="ECO:0000313" key="2">
    <source>
        <dbReference type="Proteomes" id="UP000474061"/>
    </source>
</evidence>
<evidence type="ECO:0000313" key="1">
    <source>
        <dbReference type="EMBL" id="MRU22858.1"/>
    </source>
</evidence>
<dbReference type="Proteomes" id="UP000474061">
    <property type="component" value="Unassembled WGS sequence"/>
</dbReference>
<accession>A0A9Q4QSD1</accession>
<dbReference type="EMBL" id="VDCJ01000311">
    <property type="protein sequence ID" value="MRU22858.1"/>
    <property type="molecule type" value="Genomic_DNA"/>
</dbReference>
<reference evidence="1" key="1">
    <citation type="submission" date="2019-05" db="EMBL/GenBank/DDBJ databases">
        <authorList>
            <person name="Castillo A."/>
            <person name="Giampetruzzi A."/>
            <person name="Landa B."/>
            <person name="Saponari M."/>
            <person name="Almeida R.P.P."/>
            <person name="Moralejo E."/>
            <person name="Marco-Noales E."/>
            <person name="Velasco-Amo M.P."/>
            <person name="Roman-Ecija M."/>
            <person name="Navarro I."/>
            <person name="Monterde A."/>
            <person name="Barbe S."/>
        </authorList>
    </citation>
    <scope>NUCLEOTIDE SEQUENCE</scope>
    <source>
        <strain evidence="1">XYL1981</strain>
    </source>
</reference>